<keyword evidence="1" id="KW-0472">Membrane</keyword>
<keyword evidence="1" id="KW-0812">Transmembrane</keyword>
<reference evidence="2 3" key="1">
    <citation type="journal article" date="2013" name="BMC Genomics">
        <title>The genome and transcriptome of the pine saprophyte Ophiostoma piceae, and a comparison with the bark beetle-associated pine pathogen Grosmannia clavigera.</title>
        <authorList>
            <person name="Haridas S."/>
            <person name="Wang Y."/>
            <person name="Lim L."/>
            <person name="Massoumi Alamouti S."/>
            <person name="Jackman S."/>
            <person name="Docking R."/>
            <person name="Robertson G."/>
            <person name="Birol I."/>
            <person name="Bohlmann J."/>
            <person name="Breuil C."/>
        </authorList>
    </citation>
    <scope>NUCLEOTIDE SEQUENCE [LARGE SCALE GENOMIC DNA]</scope>
    <source>
        <strain evidence="2 3">UAMH 11346</strain>
    </source>
</reference>
<dbReference type="AlphaFoldDB" id="S3CCG2"/>
<evidence type="ECO:0000313" key="2">
    <source>
        <dbReference type="EMBL" id="EPE09666.1"/>
    </source>
</evidence>
<evidence type="ECO:0000313" key="3">
    <source>
        <dbReference type="Proteomes" id="UP000016923"/>
    </source>
</evidence>
<dbReference type="VEuPathDB" id="FungiDB:F503_07442"/>
<feature type="transmembrane region" description="Helical" evidence="1">
    <location>
        <begin position="44"/>
        <end position="66"/>
    </location>
</feature>
<protein>
    <submittedName>
        <fullName evidence="2">Uncharacterized protein</fullName>
    </submittedName>
</protein>
<dbReference type="Proteomes" id="UP000016923">
    <property type="component" value="Unassembled WGS sequence"/>
</dbReference>
<keyword evidence="1" id="KW-1133">Transmembrane helix</keyword>
<accession>S3CCG2</accession>
<dbReference type="EMBL" id="KE148147">
    <property type="protein sequence ID" value="EPE09666.1"/>
    <property type="molecule type" value="Genomic_DNA"/>
</dbReference>
<dbReference type="HOGENOM" id="CLU_2223999_0_0_1"/>
<gene>
    <name evidence="2" type="ORF">F503_07442</name>
</gene>
<evidence type="ECO:0000256" key="1">
    <source>
        <dbReference type="SAM" id="Phobius"/>
    </source>
</evidence>
<feature type="transmembrane region" description="Helical" evidence="1">
    <location>
        <begin position="20"/>
        <end position="38"/>
    </location>
</feature>
<name>S3CCG2_OPHP1</name>
<organism evidence="2 3">
    <name type="scientific">Ophiostoma piceae (strain UAMH 11346)</name>
    <name type="common">Sap stain fungus</name>
    <dbReference type="NCBI Taxonomy" id="1262450"/>
    <lineage>
        <taxon>Eukaryota</taxon>
        <taxon>Fungi</taxon>
        <taxon>Dikarya</taxon>
        <taxon>Ascomycota</taxon>
        <taxon>Pezizomycotina</taxon>
        <taxon>Sordariomycetes</taxon>
        <taxon>Sordariomycetidae</taxon>
        <taxon>Ophiostomatales</taxon>
        <taxon>Ophiostomataceae</taxon>
        <taxon>Ophiostoma</taxon>
    </lineage>
</organism>
<sequence>MTQKSQPPGSLDKMYRHFHAVVVVVVVVVMRPHVFYIFDPIIPITITIFLFVLLTHISESCSWSALSYPPHSRRLKVTQGALHTAAAPFPVAAAAAAHTAVAVKRP</sequence>
<keyword evidence="3" id="KW-1185">Reference proteome</keyword>
<proteinExistence type="predicted"/>